<dbReference type="NCBIfam" id="TIGR02996">
    <property type="entry name" value="rpt_mate_G_obs"/>
    <property type="match status" value="1"/>
</dbReference>
<reference evidence="1 2" key="2">
    <citation type="journal article" date="2011" name="Stand. Genomic Sci.">
        <title>Complete genome sequence of Isosphaera pallida type strain (IS1B).</title>
        <authorList>
            <consortium name="US DOE Joint Genome Institute (JGI-PGF)"/>
            <person name="Goker M."/>
            <person name="Cleland D."/>
            <person name="Saunders E."/>
            <person name="Lapidus A."/>
            <person name="Nolan M."/>
            <person name="Lucas S."/>
            <person name="Hammon N."/>
            <person name="Deshpande S."/>
            <person name="Cheng J.F."/>
            <person name="Tapia R."/>
            <person name="Han C."/>
            <person name="Goodwin L."/>
            <person name="Pitluck S."/>
            <person name="Liolios K."/>
            <person name="Pagani I."/>
            <person name="Ivanova N."/>
            <person name="Mavromatis K."/>
            <person name="Pati A."/>
            <person name="Chen A."/>
            <person name="Palaniappan K."/>
            <person name="Land M."/>
            <person name="Hauser L."/>
            <person name="Chang Y.J."/>
            <person name="Jeffries C.D."/>
            <person name="Detter J.C."/>
            <person name="Beck B."/>
            <person name="Woyke T."/>
            <person name="Bristow J."/>
            <person name="Eisen J.A."/>
            <person name="Markowitz V."/>
            <person name="Hugenholtz P."/>
            <person name="Kyrpides N.C."/>
            <person name="Klenk H.P."/>
        </authorList>
    </citation>
    <scope>NUCLEOTIDE SEQUENCE [LARGE SCALE GENOMIC DNA]</scope>
    <source>
        <strain evidence="2">ATCC 43644 / DSM 9630 / IS1B</strain>
    </source>
</reference>
<evidence type="ECO:0000313" key="2">
    <source>
        <dbReference type="Proteomes" id="UP000008631"/>
    </source>
</evidence>
<dbReference type="OrthoDB" id="261413at2"/>
<accession>E8QY28</accession>
<dbReference type="InterPro" id="IPR032675">
    <property type="entry name" value="LRR_dom_sf"/>
</dbReference>
<evidence type="ECO:0000313" key="1">
    <source>
        <dbReference type="EMBL" id="ADV62018.1"/>
    </source>
</evidence>
<dbReference type="AlphaFoldDB" id="E8QY28"/>
<name>E8QY28_ISOPI</name>
<protein>
    <submittedName>
        <fullName evidence="1">Repeat-companion domain protein</fullName>
    </submittedName>
</protein>
<dbReference type="HOGENOM" id="CLU_490733_0_0_0"/>
<keyword evidence="2" id="KW-1185">Reference proteome</keyword>
<dbReference type="InParanoid" id="E8QY28"/>
<dbReference type="Gene3D" id="3.80.10.10">
    <property type="entry name" value="Ribonuclease Inhibitor"/>
    <property type="match status" value="1"/>
</dbReference>
<dbReference type="KEGG" id="ipa:Isop_1433"/>
<reference key="1">
    <citation type="submission" date="2010-11" db="EMBL/GenBank/DDBJ databases">
        <title>The complete sequence of chromosome of Isophaera pallida ATCC 43644.</title>
        <authorList>
            <consortium name="US DOE Joint Genome Institute (JGI-PGF)"/>
            <person name="Lucas S."/>
            <person name="Copeland A."/>
            <person name="Lapidus A."/>
            <person name="Bruce D."/>
            <person name="Goodwin L."/>
            <person name="Pitluck S."/>
            <person name="Kyrpides N."/>
            <person name="Mavromatis K."/>
            <person name="Pagani I."/>
            <person name="Ivanova N."/>
            <person name="Saunders E."/>
            <person name="Brettin T."/>
            <person name="Detter J.C."/>
            <person name="Han C."/>
            <person name="Tapia R."/>
            <person name="Land M."/>
            <person name="Hauser L."/>
            <person name="Markowitz V."/>
            <person name="Cheng J.-F."/>
            <person name="Hugenholtz P."/>
            <person name="Woyke T."/>
            <person name="Wu D."/>
            <person name="Eisen J.A."/>
        </authorList>
    </citation>
    <scope>NUCLEOTIDE SEQUENCE</scope>
    <source>
        <strain>ATCC 43644</strain>
    </source>
</reference>
<gene>
    <name evidence="1" type="ordered locus">Isop_1433</name>
</gene>
<dbReference type="Proteomes" id="UP000008631">
    <property type="component" value="Chromosome"/>
</dbReference>
<dbReference type="InterPro" id="IPR001611">
    <property type="entry name" value="Leu-rich_rpt"/>
</dbReference>
<dbReference type="Pfam" id="PF13516">
    <property type="entry name" value="LRR_6"/>
    <property type="match status" value="2"/>
</dbReference>
<dbReference type="InterPro" id="IPR014338">
    <property type="entry name" value="CHP02996_rpt-companion-dom"/>
</dbReference>
<sequence length="555" mass="62016">MNVSSYPILYRVLDDPAEWASHAPFRRANVEGWARGDHQPALIYADWLEEQGDVARAETIRLQVERDGLPLSDPRRVRLDTRLEWLCNRPAFAHPDEQGRLRSLRVAWLSEGPKIPGVELIDFRGGMAARGLIWVDQEPAEAVAERLARVLQETEIREFDFASETLDESTHQLGALVVQALLLLPSDLAQRIQLLHLPGIEGDPMLTPFSPLDALARSGSFKGLRELAVPTRIHDGGIEGWAMASQAFPNLARLSLSLLPDGRILDQPPGQIRVENRPTLQPRWLLEGGLLQQLDHLWLGLTQIRSGNPTAWGDLARLGALSGLRSIALQIYEHEIENVLMLLDNWRGEALETLWIRGASSIRSASLFRRGLEMGPVWAALFSRGRFPALCHLSLEGLSWNAATLSEFLTATDLDRLTHLGLVDLRIESGVSWGRVRCRPASLSLVHLGLNDRGLAELAQWQGLESVVKLDLSHNEFRTPGLTAFVNSGRLTALREWDLSGNRLNEEGVRTLLESDQFADDFVLHYPPPLVWVTFGGSPAVRGFMERFGLNLRTF</sequence>
<organism evidence="1 2">
    <name type="scientific">Isosphaera pallida (strain ATCC 43644 / DSM 9630 / IS1B)</name>
    <dbReference type="NCBI Taxonomy" id="575540"/>
    <lineage>
        <taxon>Bacteria</taxon>
        <taxon>Pseudomonadati</taxon>
        <taxon>Planctomycetota</taxon>
        <taxon>Planctomycetia</taxon>
        <taxon>Isosphaerales</taxon>
        <taxon>Isosphaeraceae</taxon>
        <taxon>Isosphaera</taxon>
    </lineage>
</organism>
<dbReference type="EMBL" id="CP002353">
    <property type="protein sequence ID" value="ADV62018.1"/>
    <property type="molecule type" value="Genomic_DNA"/>
</dbReference>
<dbReference type="eggNOG" id="COG4886">
    <property type="taxonomic scope" value="Bacteria"/>
</dbReference>
<dbReference type="SUPFAM" id="SSF52047">
    <property type="entry name" value="RNI-like"/>
    <property type="match status" value="1"/>
</dbReference>
<proteinExistence type="predicted"/>